<feature type="compositionally biased region" description="Low complexity" evidence="1">
    <location>
        <begin position="170"/>
        <end position="189"/>
    </location>
</feature>
<evidence type="ECO:0000259" key="2">
    <source>
        <dbReference type="PROSITE" id="PS00028"/>
    </source>
</evidence>
<evidence type="ECO:0000256" key="1">
    <source>
        <dbReference type="SAM" id="MobiDB-lite"/>
    </source>
</evidence>
<dbReference type="InterPro" id="IPR013087">
    <property type="entry name" value="Znf_C2H2_type"/>
</dbReference>
<dbReference type="PROSITE" id="PS00028">
    <property type="entry name" value="ZINC_FINGER_C2H2_1"/>
    <property type="match status" value="1"/>
</dbReference>
<feature type="domain" description="C2H2-type" evidence="2">
    <location>
        <begin position="82"/>
        <end position="105"/>
    </location>
</feature>
<sequence>MQRSGKYKQGGLLIRRTNQSGKCRVKGCRFYHKFLKNLKRHVEHSHKMTLAEHRKLPPSLLAVSVKKNESKGYMRYRVTEPCQIKRCKRFMQPFNDLTRHLRVSHNMTRKSYDIKRKDDISKEHEVISALSLDKRETVKSEPMTNVEVNLEPSEPDETSEPESDERSVLDSDVPPSSPFNPDDFFSLNK</sequence>
<evidence type="ECO:0000313" key="4">
    <source>
        <dbReference type="Proteomes" id="UP000594262"/>
    </source>
</evidence>
<protein>
    <recommendedName>
        <fullName evidence="2">C2H2-type domain-containing protein</fullName>
    </recommendedName>
</protein>
<dbReference type="AlphaFoldDB" id="A0A7M5XQ13"/>
<keyword evidence="4" id="KW-1185">Reference proteome</keyword>
<feature type="region of interest" description="Disordered" evidence="1">
    <location>
        <begin position="137"/>
        <end position="189"/>
    </location>
</feature>
<proteinExistence type="predicted"/>
<organism evidence="3 4">
    <name type="scientific">Clytia hemisphaerica</name>
    <dbReference type="NCBI Taxonomy" id="252671"/>
    <lineage>
        <taxon>Eukaryota</taxon>
        <taxon>Metazoa</taxon>
        <taxon>Cnidaria</taxon>
        <taxon>Hydrozoa</taxon>
        <taxon>Hydroidolina</taxon>
        <taxon>Leptothecata</taxon>
        <taxon>Obeliida</taxon>
        <taxon>Clytiidae</taxon>
        <taxon>Clytia</taxon>
    </lineage>
</organism>
<evidence type="ECO:0000313" key="3">
    <source>
        <dbReference type="EnsemblMetazoa" id="CLYHEMP026018.1"/>
    </source>
</evidence>
<name>A0A7M5XQ13_9CNID</name>
<dbReference type="Proteomes" id="UP000594262">
    <property type="component" value="Unplaced"/>
</dbReference>
<reference evidence="3" key="1">
    <citation type="submission" date="2021-01" db="UniProtKB">
        <authorList>
            <consortium name="EnsemblMetazoa"/>
        </authorList>
    </citation>
    <scope>IDENTIFICATION</scope>
</reference>
<accession>A0A7M5XQ13</accession>
<dbReference type="EnsemblMetazoa" id="CLYHEMT026018.1">
    <property type="protein sequence ID" value="CLYHEMP026018.1"/>
    <property type="gene ID" value="CLYHEMG026018"/>
</dbReference>
<dbReference type="EnsemblMetazoa" id="CLYHEMT007616.1">
    <property type="protein sequence ID" value="CLYHEMP007616.1"/>
    <property type="gene ID" value="CLYHEMG007616"/>
</dbReference>
<feature type="compositionally biased region" description="Acidic residues" evidence="1">
    <location>
        <begin position="153"/>
        <end position="163"/>
    </location>
</feature>